<accession>A0ABT3L447</accession>
<evidence type="ECO:0000313" key="2">
    <source>
        <dbReference type="EMBL" id="MCW6036277.1"/>
    </source>
</evidence>
<keyword evidence="3" id="KW-1185">Reference proteome</keyword>
<evidence type="ECO:0000313" key="3">
    <source>
        <dbReference type="Proteomes" id="UP001526426"/>
    </source>
</evidence>
<sequence length="243" mass="26305">MLAASYLSQLKQKTLALTVSTTALLATWGGAVSAAEVINFKYNALEISVPTRALVDFVETGDLEPEVQSFLEREVGTDFPSILRQILGTEIRVSSNFVRDTLGSSLGEFALLQIDKAINQGTLDTNVAALREAIRESVEANGMISLIDVIERYPMQSVNLDLTGLQVVYDRVSRFLEDIEPALRTARQFLQEMICDCEPGSMLPGEGATLAVSPSGENCVSDTTLIVTERAKALTQDSAVVAE</sequence>
<proteinExistence type="predicted"/>
<keyword evidence="2" id="KW-0378">Hydrolase</keyword>
<reference evidence="2 3" key="1">
    <citation type="submission" date="2021-08" db="EMBL/GenBank/DDBJ databases">
        <title>Draft genome sequence of Spirulina subsalsa with high tolerance to salinity and hype-accumulation of phycocyanin.</title>
        <authorList>
            <person name="Pei H."/>
            <person name="Jiang L."/>
        </authorList>
    </citation>
    <scope>NUCLEOTIDE SEQUENCE [LARGE SCALE GENOMIC DNA]</scope>
    <source>
        <strain evidence="2 3">FACHB-351</strain>
    </source>
</reference>
<name>A0ABT3L447_9CYAN</name>
<dbReference type="EMBL" id="JAIHOM010000032">
    <property type="protein sequence ID" value="MCW6036277.1"/>
    <property type="molecule type" value="Genomic_DNA"/>
</dbReference>
<gene>
    <name evidence="2" type="ORF">K4A83_08325</name>
</gene>
<dbReference type="InterPro" id="IPR010802">
    <property type="entry name" value="DUF1400"/>
</dbReference>
<protein>
    <submittedName>
        <fullName evidence="2">Alpha/beta hydrolase</fullName>
    </submittedName>
</protein>
<comment type="caution">
    <text evidence="2">The sequence shown here is derived from an EMBL/GenBank/DDBJ whole genome shotgun (WGS) entry which is preliminary data.</text>
</comment>
<organism evidence="2 3">
    <name type="scientific">Spirulina subsalsa FACHB-351</name>
    <dbReference type="NCBI Taxonomy" id="234711"/>
    <lineage>
        <taxon>Bacteria</taxon>
        <taxon>Bacillati</taxon>
        <taxon>Cyanobacteriota</taxon>
        <taxon>Cyanophyceae</taxon>
        <taxon>Spirulinales</taxon>
        <taxon>Spirulinaceae</taxon>
        <taxon>Spirulina</taxon>
    </lineage>
</organism>
<dbReference type="GO" id="GO:0016787">
    <property type="term" value="F:hydrolase activity"/>
    <property type="evidence" value="ECO:0007669"/>
    <property type="project" value="UniProtKB-KW"/>
</dbReference>
<evidence type="ECO:0000259" key="1">
    <source>
        <dbReference type="Pfam" id="PF07176"/>
    </source>
</evidence>
<feature type="domain" description="DUF1400" evidence="1">
    <location>
        <begin position="34"/>
        <end position="161"/>
    </location>
</feature>
<dbReference type="RefSeq" id="WP_265264026.1">
    <property type="nucleotide sequence ID" value="NZ_JAIHOM010000032.1"/>
</dbReference>
<dbReference type="Proteomes" id="UP001526426">
    <property type="component" value="Unassembled WGS sequence"/>
</dbReference>
<dbReference type="Pfam" id="PF07176">
    <property type="entry name" value="DUF1400"/>
    <property type="match status" value="1"/>
</dbReference>